<keyword evidence="2" id="KW-1185">Reference proteome</keyword>
<protein>
    <submittedName>
        <fullName evidence="1">Uncharacterized protein</fullName>
    </submittedName>
</protein>
<name>A0AAP0M9Y1_9ROSI</name>
<dbReference type="Proteomes" id="UP001428341">
    <property type="component" value="Unassembled WGS sequence"/>
</dbReference>
<dbReference type="AlphaFoldDB" id="A0AAP0M9Y1"/>
<proteinExistence type="predicted"/>
<evidence type="ECO:0000313" key="1">
    <source>
        <dbReference type="EMBL" id="KAK9200729.1"/>
    </source>
</evidence>
<gene>
    <name evidence="1" type="ORF">WN944_015927</name>
</gene>
<dbReference type="Pfam" id="PF03140">
    <property type="entry name" value="DUF247"/>
    <property type="match status" value="1"/>
</dbReference>
<sequence length="90" mass="10877">MDNAEHHQSVDIERLADSLRGKFRSLHRLPEKLWYLVIENWRWNSEAVSTLFHNLVQEASLSAKSFQYTGLVEDLKAYCRYRWHRWKAML</sequence>
<organism evidence="1 2">
    <name type="scientific">Citrus x changshan-huyou</name>
    <dbReference type="NCBI Taxonomy" id="2935761"/>
    <lineage>
        <taxon>Eukaryota</taxon>
        <taxon>Viridiplantae</taxon>
        <taxon>Streptophyta</taxon>
        <taxon>Embryophyta</taxon>
        <taxon>Tracheophyta</taxon>
        <taxon>Spermatophyta</taxon>
        <taxon>Magnoliopsida</taxon>
        <taxon>eudicotyledons</taxon>
        <taxon>Gunneridae</taxon>
        <taxon>Pentapetalae</taxon>
        <taxon>rosids</taxon>
        <taxon>malvids</taxon>
        <taxon>Sapindales</taxon>
        <taxon>Rutaceae</taxon>
        <taxon>Aurantioideae</taxon>
        <taxon>Citrus</taxon>
    </lineage>
</organism>
<dbReference type="InterPro" id="IPR004158">
    <property type="entry name" value="DUF247_pln"/>
</dbReference>
<comment type="caution">
    <text evidence="1">The sequence shown here is derived from an EMBL/GenBank/DDBJ whole genome shotgun (WGS) entry which is preliminary data.</text>
</comment>
<reference evidence="1 2" key="1">
    <citation type="submission" date="2024-05" db="EMBL/GenBank/DDBJ databases">
        <title>Haplotype-resolved chromosome-level genome assembly of Huyou (Citrus changshanensis).</title>
        <authorList>
            <person name="Miao C."/>
            <person name="Chen W."/>
            <person name="Wu Y."/>
            <person name="Wang L."/>
            <person name="Zhao S."/>
            <person name="Grierson D."/>
            <person name="Xu C."/>
            <person name="Chen K."/>
        </authorList>
    </citation>
    <scope>NUCLEOTIDE SEQUENCE [LARGE SCALE GENOMIC DNA]</scope>
    <source>
        <strain evidence="1">01-14</strain>
        <tissue evidence="1">Leaf</tissue>
    </source>
</reference>
<evidence type="ECO:0000313" key="2">
    <source>
        <dbReference type="Proteomes" id="UP001428341"/>
    </source>
</evidence>
<dbReference type="EMBL" id="JBCGBO010000005">
    <property type="protein sequence ID" value="KAK9200729.1"/>
    <property type="molecule type" value="Genomic_DNA"/>
</dbReference>
<accession>A0AAP0M9Y1</accession>